<keyword evidence="2 5" id="KW-0808">Transferase</keyword>
<dbReference type="SUPFAM" id="SSF51161">
    <property type="entry name" value="Trimeric LpxA-like enzymes"/>
    <property type="match status" value="1"/>
</dbReference>
<evidence type="ECO:0000256" key="1">
    <source>
        <dbReference type="ARBA" id="ARBA00007274"/>
    </source>
</evidence>
<dbReference type="PANTHER" id="PTHR23416">
    <property type="entry name" value="SIALIC ACID SYNTHASE-RELATED"/>
    <property type="match status" value="1"/>
</dbReference>
<keyword evidence="4" id="KW-1133">Transmembrane helix</keyword>
<dbReference type="InterPro" id="IPR018357">
    <property type="entry name" value="Hexapep_transf_CS"/>
</dbReference>
<evidence type="ECO:0000256" key="3">
    <source>
        <dbReference type="ARBA" id="ARBA00022737"/>
    </source>
</evidence>
<dbReference type="EMBL" id="QUOT01000001">
    <property type="protein sequence ID" value="REL31946.1"/>
    <property type="molecule type" value="Genomic_DNA"/>
</dbReference>
<comment type="similarity">
    <text evidence="1">Belongs to the transferase hexapeptide repeat family.</text>
</comment>
<gene>
    <name evidence="5" type="primary">wcaF</name>
    <name evidence="5" type="ORF">DXX94_15150</name>
</gene>
<proteinExistence type="inferred from homology"/>
<keyword evidence="4" id="KW-0472">Membrane</keyword>
<dbReference type="PANTHER" id="PTHR23416:SF23">
    <property type="entry name" value="ACETYLTRANSFERASE C18B11.09C-RELATED"/>
    <property type="match status" value="1"/>
</dbReference>
<comment type="caution">
    <text evidence="5">The sequence shown here is derived from an EMBL/GenBank/DDBJ whole genome shotgun (WGS) entry which is preliminary data.</text>
</comment>
<dbReference type="InterPro" id="IPR051159">
    <property type="entry name" value="Hexapeptide_acetyltransf"/>
</dbReference>
<dbReference type="AlphaFoldDB" id="A0A3E0U4T2"/>
<dbReference type="PROSITE" id="PS00101">
    <property type="entry name" value="HEXAPEP_TRANSFERASES"/>
    <property type="match status" value="1"/>
</dbReference>
<dbReference type="RefSeq" id="WP_116017164.1">
    <property type="nucleotide sequence ID" value="NZ_QUOT01000001.1"/>
</dbReference>
<dbReference type="NCBIfam" id="NF007797">
    <property type="entry name" value="PRK10502.1"/>
    <property type="match status" value="1"/>
</dbReference>
<sequence>MQNLTLFKVPKGFRGRSAMTVQLWWLVQATLFAWSPQIMYRWRAFLLRLFGATIGRNVVIRPSVKVTYPWKLSIGDNAWVGDNVDLYTLGEITIGRNAVISQRSYLCTGSHDFQIVSFDIFAEPIIVEEEAWLATDVFVAPGVTVGRGTVVGARSSVFKDLPEQMVCLGNPAKPIKERTLK</sequence>
<name>A0A3E0U4T2_9GAMM</name>
<dbReference type="Gene3D" id="2.160.10.10">
    <property type="entry name" value="Hexapeptide repeat proteins"/>
    <property type="match status" value="1"/>
</dbReference>
<keyword evidence="6" id="KW-1185">Reference proteome</keyword>
<evidence type="ECO:0000313" key="5">
    <source>
        <dbReference type="EMBL" id="REL31946.1"/>
    </source>
</evidence>
<protein>
    <submittedName>
        <fullName evidence="5">Colanic acid biosynthesis acetyltransferase WcaF</fullName>
    </submittedName>
</protein>
<feature type="transmembrane region" description="Helical" evidence="4">
    <location>
        <begin position="23"/>
        <end position="40"/>
    </location>
</feature>
<evidence type="ECO:0000313" key="6">
    <source>
        <dbReference type="Proteomes" id="UP000256899"/>
    </source>
</evidence>
<dbReference type="Proteomes" id="UP000256899">
    <property type="component" value="Unassembled WGS sequence"/>
</dbReference>
<dbReference type="GO" id="GO:0008374">
    <property type="term" value="F:O-acyltransferase activity"/>
    <property type="evidence" value="ECO:0007669"/>
    <property type="project" value="TreeGrafter"/>
</dbReference>
<dbReference type="CDD" id="cd05825">
    <property type="entry name" value="LbH_wcaF_like"/>
    <property type="match status" value="1"/>
</dbReference>
<keyword evidence="4" id="KW-0812">Transmembrane</keyword>
<dbReference type="InterPro" id="IPR011004">
    <property type="entry name" value="Trimer_LpxA-like_sf"/>
</dbReference>
<reference evidence="6" key="1">
    <citation type="submission" date="2018-08" db="EMBL/GenBank/DDBJ databases">
        <title>Thalassotalea euphylliae genome.</title>
        <authorList>
            <person name="Summers S."/>
            <person name="Rice S.A."/>
            <person name="Freckelton M.L."/>
            <person name="Nedved B.T."/>
            <person name="Hadfield M.G."/>
        </authorList>
    </citation>
    <scope>NUCLEOTIDE SEQUENCE [LARGE SCALE GENOMIC DNA]</scope>
    <source>
        <strain evidence="6">H3</strain>
    </source>
</reference>
<keyword evidence="3" id="KW-0677">Repeat</keyword>
<accession>A0A3E0U4T2</accession>
<dbReference type="GO" id="GO:0005829">
    <property type="term" value="C:cytosol"/>
    <property type="evidence" value="ECO:0007669"/>
    <property type="project" value="TreeGrafter"/>
</dbReference>
<organism evidence="5 6">
    <name type="scientific">Thalassotalea euphylliae</name>
    <dbReference type="NCBI Taxonomy" id="1655234"/>
    <lineage>
        <taxon>Bacteria</taxon>
        <taxon>Pseudomonadati</taxon>
        <taxon>Pseudomonadota</taxon>
        <taxon>Gammaproteobacteria</taxon>
        <taxon>Alteromonadales</taxon>
        <taxon>Colwelliaceae</taxon>
        <taxon>Thalassotalea</taxon>
    </lineage>
</organism>
<evidence type="ECO:0000256" key="4">
    <source>
        <dbReference type="SAM" id="Phobius"/>
    </source>
</evidence>
<evidence type="ECO:0000256" key="2">
    <source>
        <dbReference type="ARBA" id="ARBA00022679"/>
    </source>
</evidence>